<dbReference type="STRING" id="1322246.BN4_10697"/>
<comment type="function">
    <text evidence="2">Catalyzes the phosphorylation of pyruvate to phosphoenolpyruvate.</text>
</comment>
<feature type="domain" description="PEP-utilising enzyme mobile" evidence="15">
    <location>
        <begin position="485"/>
        <end position="554"/>
    </location>
</feature>
<evidence type="ECO:0000256" key="12">
    <source>
        <dbReference type="ARBA" id="ARBA00022842"/>
    </source>
</evidence>
<dbReference type="eggNOG" id="COG3848">
    <property type="taxonomic scope" value="Bacteria"/>
</dbReference>
<evidence type="ECO:0000256" key="14">
    <source>
        <dbReference type="ARBA" id="ARBA00047700"/>
    </source>
</evidence>
<dbReference type="UniPathway" id="UPA00138"/>
<keyword evidence="11" id="KW-0067">ATP-binding</keyword>
<evidence type="ECO:0000259" key="16">
    <source>
        <dbReference type="Pfam" id="PF01326"/>
    </source>
</evidence>
<gene>
    <name evidence="17" type="ordered locus">BN4_10697</name>
</gene>
<dbReference type="Pfam" id="PF01326">
    <property type="entry name" value="PPDK_N"/>
    <property type="match status" value="1"/>
</dbReference>
<keyword evidence="12" id="KW-0460">Magnesium</keyword>
<dbReference type="InterPro" id="IPR006319">
    <property type="entry name" value="PEP_synth"/>
</dbReference>
<dbReference type="InterPro" id="IPR008279">
    <property type="entry name" value="PEP-util_enz_mobile_dom"/>
</dbReference>
<keyword evidence="18" id="KW-1185">Reference proteome</keyword>
<dbReference type="InterPro" id="IPR036637">
    <property type="entry name" value="Phosphohistidine_dom_sf"/>
</dbReference>
<reference evidence="18" key="2">
    <citation type="journal article" date="2013" name="Stand. Genomic Sci.">
        <title>Complete genome sequence of Desulfocapsa sulfexigens, a marine deltaproteobacterium specialized in disproportionating inorganic sulfur compounds.</title>
        <authorList>
            <person name="Finster K.W."/>
            <person name="Kjeldsen K.U."/>
            <person name="Kube M."/>
            <person name="Reinhardt R."/>
            <person name="Mussmann M."/>
            <person name="Amann R."/>
            <person name="Schreiber L."/>
        </authorList>
    </citation>
    <scope>NUCLEOTIDE SEQUENCE [LARGE SCALE GENOMIC DNA]</scope>
    <source>
        <strain evidence="18">DSM 10523 / SB164P1</strain>
    </source>
</reference>
<evidence type="ECO:0000256" key="9">
    <source>
        <dbReference type="ARBA" id="ARBA00022741"/>
    </source>
</evidence>
<dbReference type="RefSeq" id="WP_015413988.1">
    <property type="nucleotide sequence ID" value="NC_020409.1"/>
</dbReference>
<dbReference type="SUPFAM" id="SSF56059">
    <property type="entry name" value="Glutathione synthetase ATP-binding domain-like"/>
    <property type="match status" value="1"/>
</dbReference>
<keyword evidence="17" id="KW-0670">Pyruvate</keyword>
<dbReference type="EC" id="2.7.9.2" evidence="5"/>
<reference evidence="17 18" key="1">
    <citation type="journal article" date="2013" name="PLoS ONE">
        <title>The first genomic and proteomic characterization of a deep-sea sulfate reducer: insights into the piezophilic lifestyle of Desulfovibrio piezophilus.</title>
        <authorList>
            <person name="Pradel N."/>
            <person name="Ji B."/>
            <person name="Gimenez G."/>
            <person name="Talla E."/>
            <person name="Lenoble P."/>
            <person name="Garel M."/>
            <person name="Tamburini C."/>
            <person name="Fourquet P."/>
            <person name="Lebrun R."/>
            <person name="Bertin P."/>
            <person name="Denis Y."/>
            <person name="Pophillat M."/>
            <person name="Barbe V."/>
            <person name="Ollivier B."/>
            <person name="Dolla A."/>
        </authorList>
    </citation>
    <scope>NUCLEOTIDE SEQUENCE [LARGE SCALE GENOMIC DNA]</scope>
    <source>
        <strain evidence="18">DSM 10523 / SB164P1</strain>
    </source>
</reference>
<dbReference type="Gene3D" id="3.30.470.20">
    <property type="entry name" value="ATP-grasp fold, B domain"/>
    <property type="match status" value="1"/>
</dbReference>
<dbReference type="Gene3D" id="3.30.1490.20">
    <property type="entry name" value="ATP-grasp fold, A domain"/>
    <property type="match status" value="1"/>
</dbReference>
<evidence type="ECO:0000256" key="2">
    <source>
        <dbReference type="ARBA" id="ARBA00002988"/>
    </source>
</evidence>
<dbReference type="EMBL" id="FO203427">
    <property type="protein sequence ID" value="CCH47934.1"/>
    <property type="molecule type" value="Genomic_DNA"/>
</dbReference>
<dbReference type="GO" id="GO:0046872">
    <property type="term" value="F:metal ion binding"/>
    <property type="evidence" value="ECO:0007669"/>
    <property type="project" value="UniProtKB-KW"/>
</dbReference>
<dbReference type="SUPFAM" id="SSF52009">
    <property type="entry name" value="Phosphohistidine domain"/>
    <property type="match status" value="1"/>
</dbReference>
<comment type="pathway">
    <text evidence="3">Carbohydrate biosynthesis; gluconeogenesis.</text>
</comment>
<evidence type="ECO:0000256" key="8">
    <source>
        <dbReference type="ARBA" id="ARBA00022723"/>
    </source>
</evidence>
<evidence type="ECO:0000256" key="10">
    <source>
        <dbReference type="ARBA" id="ARBA00022777"/>
    </source>
</evidence>
<dbReference type="AlphaFoldDB" id="M1WP10"/>
<evidence type="ECO:0000256" key="11">
    <source>
        <dbReference type="ARBA" id="ARBA00022840"/>
    </source>
</evidence>
<organism evidence="17 18">
    <name type="scientific">Pseudodesulfovibrio piezophilus (strain DSM 21447 / JCM 15486 / C1TLV30)</name>
    <name type="common">Desulfovibrio piezophilus</name>
    <dbReference type="NCBI Taxonomy" id="1322246"/>
    <lineage>
        <taxon>Bacteria</taxon>
        <taxon>Pseudomonadati</taxon>
        <taxon>Thermodesulfobacteriota</taxon>
        <taxon>Desulfovibrionia</taxon>
        <taxon>Desulfovibrionales</taxon>
        <taxon>Desulfovibrionaceae</taxon>
    </lineage>
</organism>
<keyword evidence="8" id="KW-0479">Metal-binding</keyword>
<evidence type="ECO:0000256" key="13">
    <source>
        <dbReference type="ARBA" id="ARBA00033470"/>
    </source>
</evidence>
<dbReference type="PANTHER" id="PTHR43030:SF1">
    <property type="entry name" value="PHOSPHOENOLPYRUVATE SYNTHASE"/>
    <property type="match status" value="1"/>
</dbReference>
<proteinExistence type="inferred from homology"/>
<evidence type="ECO:0000313" key="17">
    <source>
        <dbReference type="EMBL" id="CCH47934.1"/>
    </source>
</evidence>
<dbReference type="Gene3D" id="3.50.30.10">
    <property type="entry name" value="Phosphohistidine domain"/>
    <property type="match status" value="1"/>
</dbReference>
<evidence type="ECO:0000259" key="15">
    <source>
        <dbReference type="Pfam" id="PF00391"/>
    </source>
</evidence>
<dbReference type="BioCyc" id="DPIE1322246:BN4_RS03575-MONOMER"/>
<evidence type="ECO:0000256" key="1">
    <source>
        <dbReference type="ARBA" id="ARBA00001946"/>
    </source>
</evidence>
<dbReference type="GO" id="GO:0005524">
    <property type="term" value="F:ATP binding"/>
    <property type="evidence" value="ECO:0007669"/>
    <property type="project" value="UniProtKB-KW"/>
</dbReference>
<evidence type="ECO:0000256" key="3">
    <source>
        <dbReference type="ARBA" id="ARBA00004742"/>
    </source>
</evidence>
<comment type="similarity">
    <text evidence="4">Belongs to the PEP-utilizing enzyme family.</text>
</comment>
<sequence>MGIQDWFSFKKNKGKKTQEELAEIRRTFATRINHFKRLIQANTRAHEQMAELEEALRGFQPYGMQYVRALCTRLSASIFQMIQHLDSLNPKTYEKLFDIFDTLQSTIHMHISPVSHAEENDLILEIHSIGRDHADMCGPKMAMLGEAANNLNMKVPTGFVVTAAAYRLFMKSGGLNEEIDRQIQGTNFEDMESMIRLSSRIMQLIIETSIPESLSQSILDSYDDLCERHGKAIKIAVRSSALGEDLEGAAFAGQYRSILNVDRESLLPAYKEVLASKYSQQAMAYRFNRGIRDDDVALCVGCMVMVEAHASGVAYSRNPINIRDKTLSLYSIWGLPRAVVNGSMDTDEFLVARLPAPRILKRHIADKKEIYVCDKEEGLCRISLTEKNRTQPSLTDEQILLIAKATMRIEEYFGLPQDVEWAITESGQLSLLQCRPLLLAEHKRGLLPPDSTLPPPILSGGRTASPGIGTGPVYMVAKDVDTLLFPDGGVLVLNQALPNRAALLGRCSAVISEQGGAAGHLANVAREFGIPALFGLKNAQKKLFHGQIVTVDAEGCAVYNGRVEAFLEKKPRERIMRGSPVQKSLRKAAKYIVRLHLIDPDAFSFKPGNCKTLHDIMRFCHEMAVREMFEFGMNKDYIEGASRQLICNVPKQFWVLNLDSGIAPEGKHRADRCVLLEHIRSIPMCALWAGMDAIPWEGPPPVHTQGLMSVMFEATVNTDLNPTAPSRFSQKNYFMISENYCILQSRFGFHFCGVEALVSDRNTENYASLQFKGGAANLERRILRARFIGDILAEFDFRVRIKEDTLFARLEGLGRPQMEHRLKILGYLITHTRQLDMIMTNTDEVTRQRDKFFRDFTLFDLKE</sequence>
<evidence type="ECO:0000256" key="4">
    <source>
        <dbReference type="ARBA" id="ARBA00007837"/>
    </source>
</evidence>
<protein>
    <recommendedName>
        <fullName evidence="6">Phosphoenolpyruvate synthase</fullName>
        <ecNumber evidence="5">2.7.9.2</ecNumber>
    </recommendedName>
    <alternativeName>
        <fullName evidence="13">Pyruvate, water dikinase</fullName>
    </alternativeName>
</protein>
<dbReference type="PATRIC" id="fig|879567.3.peg.719"/>
<keyword evidence="9" id="KW-0547">Nucleotide-binding</keyword>
<comment type="catalytic activity">
    <reaction evidence="14">
        <text>pyruvate + ATP + H2O = phosphoenolpyruvate + AMP + phosphate + 2 H(+)</text>
        <dbReference type="Rhea" id="RHEA:11364"/>
        <dbReference type="ChEBI" id="CHEBI:15361"/>
        <dbReference type="ChEBI" id="CHEBI:15377"/>
        <dbReference type="ChEBI" id="CHEBI:15378"/>
        <dbReference type="ChEBI" id="CHEBI:30616"/>
        <dbReference type="ChEBI" id="CHEBI:43474"/>
        <dbReference type="ChEBI" id="CHEBI:58702"/>
        <dbReference type="ChEBI" id="CHEBI:456215"/>
        <dbReference type="EC" id="2.7.9.2"/>
    </reaction>
</comment>
<dbReference type="eggNOG" id="COG0574">
    <property type="taxonomic scope" value="Bacteria"/>
</dbReference>
<evidence type="ECO:0000313" key="18">
    <source>
        <dbReference type="Proteomes" id="UP000011724"/>
    </source>
</evidence>
<dbReference type="Pfam" id="PF00391">
    <property type="entry name" value="PEP-utilizers"/>
    <property type="match status" value="1"/>
</dbReference>
<evidence type="ECO:0000256" key="6">
    <source>
        <dbReference type="ARBA" id="ARBA00021623"/>
    </source>
</evidence>
<dbReference type="OrthoDB" id="9760711at2"/>
<comment type="cofactor">
    <cofactor evidence="1">
        <name>Mg(2+)</name>
        <dbReference type="ChEBI" id="CHEBI:18420"/>
    </cofactor>
</comment>
<dbReference type="GO" id="GO:0006094">
    <property type="term" value="P:gluconeogenesis"/>
    <property type="evidence" value="ECO:0007669"/>
    <property type="project" value="UniProtKB-UniPathway"/>
</dbReference>
<dbReference type="PANTHER" id="PTHR43030">
    <property type="entry name" value="PHOSPHOENOLPYRUVATE SYNTHASE"/>
    <property type="match status" value="1"/>
</dbReference>
<dbReference type="HOGENOM" id="CLU_011040_0_0_7"/>
<dbReference type="InterPro" id="IPR002192">
    <property type="entry name" value="PPDK_AMP/ATP-bd"/>
</dbReference>
<evidence type="ECO:0000256" key="5">
    <source>
        <dbReference type="ARBA" id="ARBA00011996"/>
    </source>
</evidence>
<keyword evidence="10 17" id="KW-0418">Kinase</keyword>
<dbReference type="GO" id="GO:0008986">
    <property type="term" value="F:pyruvate, water dikinase activity"/>
    <property type="evidence" value="ECO:0007669"/>
    <property type="project" value="UniProtKB-EC"/>
</dbReference>
<dbReference type="InterPro" id="IPR013815">
    <property type="entry name" value="ATP_grasp_subdomain_1"/>
</dbReference>
<name>M1WP10_PSEP2</name>
<keyword evidence="7 17" id="KW-0808">Transferase</keyword>
<evidence type="ECO:0000256" key="7">
    <source>
        <dbReference type="ARBA" id="ARBA00022679"/>
    </source>
</evidence>
<accession>M1WP10</accession>
<feature type="domain" description="Pyruvate phosphate dikinase AMP/ATP-binding" evidence="16">
    <location>
        <begin position="136"/>
        <end position="438"/>
    </location>
</feature>
<dbReference type="KEGG" id="dpi:BN4_10697"/>
<dbReference type="Proteomes" id="UP000011724">
    <property type="component" value="Chromosome"/>
</dbReference>